<gene>
    <name evidence="2" type="ORF">Poco6gene082</name>
</gene>
<organism evidence="2 3">
    <name type="scientific">Rhodococcus phage ReqiPoco6</name>
    <dbReference type="NCBI Taxonomy" id="691964"/>
    <lineage>
        <taxon>Viruses</taxon>
        <taxon>Duplodnaviria</taxon>
        <taxon>Heunggongvirae</taxon>
        <taxon>Uroviricota</taxon>
        <taxon>Caudoviricetes</taxon>
        <taxon>Pepyhexavirus</taxon>
        <taxon>Pepyhexavirus poco6</taxon>
    </lineage>
</organism>
<protein>
    <submittedName>
        <fullName evidence="2">Gp082</fullName>
    </submittedName>
</protein>
<dbReference type="GeneID" id="18559792"/>
<dbReference type="EMBL" id="GU580942">
    <property type="protein sequence ID" value="ADD81080.1"/>
    <property type="molecule type" value="Genomic_DNA"/>
</dbReference>
<keyword evidence="1" id="KW-1133">Transmembrane helix</keyword>
<keyword evidence="1" id="KW-0812">Transmembrane</keyword>
<dbReference type="RefSeq" id="YP_009012663.1">
    <property type="nucleotide sequence ID" value="NC_023694.1"/>
</dbReference>
<dbReference type="OrthoDB" id="37999at10239"/>
<name>D4P7V0_9CAUD</name>
<dbReference type="KEGG" id="vg:18559792"/>
<evidence type="ECO:0000256" key="1">
    <source>
        <dbReference type="SAM" id="Phobius"/>
    </source>
</evidence>
<sequence length="69" mass="8168">MSDGAIVVLLIVVYYHLMALSLIYSDRLIKLLPRKLEEFLTKWFLKLAAIFNKLFTRIEGVKLKWKSRL</sequence>
<evidence type="ECO:0000313" key="2">
    <source>
        <dbReference type="EMBL" id="ADD81080.1"/>
    </source>
</evidence>
<evidence type="ECO:0000313" key="3">
    <source>
        <dbReference type="Proteomes" id="UP000001057"/>
    </source>
</evidence>
<keyword evidence="3" id="KW-1185">Reference proteome</keyword>
<reference evidence="2 3" key="1">
    <citation type="journal article" date="2011" name="Appl. Environ. Microbiol.">
        <title>Genomic and functional analyses of Rhodococcus equi phages ReqiPepy6, ReqiPoco6, ReqiPine5, and ReqiDocB7.</title>
        <authorList>
            <person name="Summer E.J."/>
            <person name="Liu M."/>
            <person name="Gill J.J."/>
            <person name="Grant M."/>
            <person name="Chan-Cortes T.N."/>
            <person name="Ferguson L."/>
            <person name="Janes C."/>
            <person name="Lange K."/>
            <person name="Bertoli M."/>
            <person name="Moore C."/>
            <person name="Orchard R.C."/>
            <person name="Cohen N."/>
            <person name="Young R."/>
        </authorList>
    </citation>
    <scope>NUCLEOTIDE SEQUENCE [LARGE SCALE GENOMIC DNA]</scope>
</reference>
<feature type="transmembrane region" description="Helical" evidence="1">
    <location>
        <begin position="6"/>
        <end position="25"/>
    </location>
</feature>
<dbReference type="Proteomes" id="UP000001057">
    <property type="component" value="Segment"/>
</dbReference>
<proteinExistence type="predicted"/>
<keyword evidence="1" id="KW-0472">Membrane</keyword>
<accession>D4P7V0</accession>